<keyword evidence="2" id="KW-0472">Membrane</keyword>
<dbReference type="AlphaFoldDB" id="A0A8S1NIZ9"/>
<evidence type="ECO:0000313" key="4">
    <source>
        <dbReference type="Proteomes" id="UP000688137"/>
    </source>
</evidence>
<organism evidence="3 4">
    <name type="scientific">Paramecium primaurelia</name>
    <dbReference type="NCBI Taxonomy" id="5886"/>
    <lineage>
        <taxon>Eukaryota</taxon>
        <taxon>Sar</taxon>
        <taxon>Alveolata</taxon>
        <taxon>Ciliophora</taxon>
        <taxon>Intramacronucleata</taxon>
        <taxon>Oligohymenophorea</taxon>
        <taxon>Peniculida</taxon>
        <taxon>Parameciidae</taxon>
        <taxon>Paramecium</taxon>
    </lineage>
</organism>
<accession>A0A8S1NIZ9</accession>
<sequence>MQDAKASEEFVQNEQEFKYISEQVKQKLRKGEYSTDEFYKKNVDELKRCVKMMETEAQMTSTHSKKILQNKILQYKKQLDVIEESINELLIKQKKTDNLKGNLFENDLIIEEIDRLTQETEQIALNVDSKMNAGTLALQQSKFKKQDLKSNLRKSDFTIQMMNNKITLDKASLMVIIILLGIIDIFAIYKKFL</sequence>
<protein>
    <submittedName>
        <fullName evidence="3">Uncharacterized protein</fullName>
    </submittedName>
</protein>
<gene>
    <name evidence="3" type="ORF">PPRIM_AZ9-3.1.T0890194</name>
</gene>
<evidence type="ECO:0000313" key="3">
    <source>
        <dbReference type="EMBL" id="CAD8092052.1"/>
    </source>
</evidence>
<evidence type="ECO:0000256" key="1">
    <source>
        <dbReference type="SAM" id="Coils"/>
    </source>
</evidence>
<keyword evidence="2" id="KW-1133">Transmembrane helix</keyword>
<keyword evidence="2" id="KW-0812">Transmembrane</keyword>
<feature type="coiled-coil region" evidence="1">
    <location>
        <begin position="65"/>
        <end position="92"/>
    </location>
</feature>
<comment type="caution">
    <text evidence="3">The sequence shown here is derived from an EMBL/GenBank/DDBJ whole genome shotgun (WGS) entry which is preliminary data.</text>
</comment>
<name>A0A8S1NIZ9_PARPR</name>
<feature type="transmembrane region" description="Helical" evidence="2">
    <location>
        <begin position="171"/>
        <end position="189"/>
    </location>
</feature>
<keyword evidence="1" id="KW-0175">Coiled coil</keyword>
<dbReference type="OMA" id="LKRCVKM"/>
<keyword evidence="4" id="KW-1185">Reference proteome</keyword>
<evidence type="ECO:0000256" key="2">
    <source>
        <dbReference type="SAM" id="Phobius"/>
    </source>
</evidence>
<proteinExistence type="predicted"/>
<dbReference type="Proteomes" id="UP000688137">
    <property type="component" value="Unassembled WGS sequence"/>
</dbReference>
<dbReference type="EMBL" id="CAJJDM010000092">
    <property type="protein sequence ID" value="CAD8092052.1"/>
    <property type="molecule type" value="Genomic_DNA"/>
</dbReference>
<reference evidence="3" key="1">
    <citation type="submission" date="2021-01" db="EMBL/GenBank/DDBJ databases">
        <authorList>
            <consortium name="Genoscope - CEA"/>
            <person name="William W."/>
        </authorList>
    </citation>
    <scope>NUCLEOTIDE SEQUENCE</scope>
</reference>